<dbReference type="PATRIC" id="fig|317.197.peg.2216"/>
<feature type="region of interest" description="Disordered" evidence="1">
    <location>
        <begin position="23"/>
        <end position="44"/>
    </location>
</feature>
<evidence type="ECO:0000313" key="3">
    <source>
        <dbReference type="EMBL" id="KNH26858.1"/>
    </source>
</evidence>
<evidence type="ECO:0000313" key="4">
    <source>
        <dbReference type="Proteomes" id="UP000036955"/>
    </source>
</evidence>
<organism evidence="3 4">
    <name type="scientific">Pseudomonas syringae</name>
    <dbReference type="NCBI Taxonomy" id="317"/>
    <lineage>
        <taxon>Bacteria</taxon>
        <taxon>Pseudomonadati</taxon>
        <taxon>Pseudomonadota</taxon>
        <taxon>Gammaproteobacteria</taxon>
        <taxon>Pseudomonadales</taxon>
        <taxon>Pseudomonadaceae</taxon>
        <taxon>Pseudomonas</taxon>
    </lineage>
</organism>
<proteinExistence type="predicted"/>
<evidence type="ECO:0000256" key="2">
    <source>
        <dbReference type="SAM" id="SignalP"/>
    </source>
</evidence>
<dbReference type="Proteomes" id="UP000036955">
    <property type="component" value="Unassembled WGS sequence"/>
</dbReference>
<dbReference type="OrthoDB" id="7032527at2"/>
<keyword evidence="2" id="KW-0732">Signal</keyword>
<reference evidence="3 4" key="1">
    <citation type="submission" date="2015-06" db="EMBL/GenBank/DDBJ databases">
        <authorList>
            <person name="Hoefler B.C."/>
            <person name="Straight P.D."/>
        </authorList>
    </citation>
    <scope>NUCLEOTIDE SEQUENCE [LARGE SCALE GENOMIC DNA]</scope>
    <source>
        <strain evidence="3 4">Riq4</strain>
    </source>
</reference>
<dbReference type="EMBL" id="LFQK01000024">
    <property type="protein sequence ID" value="KNH26858.1"/>
    <property type="molecule type" value="Genomic_DNA"/>
</dbReference>
<feature type="signal peptide" evidence="2">
    <location>
        <begin position="1"/>
        <end position="22"/>
    </location>
</feature>
<dbReference type="AlphaFoldDB" id="A0A0L1MEC7"/>
<accession>A0A0L1MEC7</accession>
<gene>
    <name evidence="3" type="ORF">ACS77_14275</name>
</gene>
<sequence>MHTYVKSLIAALLISSPLPVLATDEHHPETAPAAPTTDSTQTTPMQDKAMSEQMQKMQAAHDKMIAAKTPAERQAAMQEAMTTMKNSMGMMHDQCMGMGMGKGKGMSGSKDGSGTAMMDMMMKMMDQQSSMMKMPMGQ</sequence>
<feature type="chain" id="PRO_5005556040" description="Pentapeptide MXKDX repeat protein" evidence="2">
    <location>
        <begin position="23"/>
        <end position="138"/>
    </location>
</feature>
<protein>
    <recommendedName>
        <fullName evidence="5">Pentapeptide MXKDX repeat protein</fullName>
    </recommendedName>
</protein>
<evidence type="ECO:0000256" key="1">
    <source>
        <dbReference type="SAM" id="MobiDB-lite"/>
    </source>
</evidence>
<name>A0A0L1MEC7_PSESX</name>
<comment type="caution">
    <text evidence="3">The sequence shown here is derived from an EMBL/GenBank/DDBJ whole genome shotgun (WGS) entry which is preliminary data.</text>
</comment>
<evidence type="ECO:0008006" key="5">
    <source>
        <dbReference type="Google" id="ProtNLM"/>
    </source>
</evidence>